<comment type="caution">
    <text evidence="1">The sequence shown here is derived from an EMBL/GenBank/DDBJ whole genome shotgun (WGS) entry which is preliminary data.</text>
</comment>
<name>A0ABD5Y0I5_9EURY</name>
<dbReference type="Proteomes" id="UP001596368">
    <property type="component" value="Unassembled WGS sequence"/>
</dbReference>
<dbReference type="EMBL" id="JBHSZG010000008">
    <property type="protein sequence ID" value="MFC7137919.1"/>
    <property type="molecule type" value="Genomic_DNA"/>
</dbReference>
<proteinExistence type="predicted"/>
<sequence length="46" mass="5003">MTTDARLYVRDEFDARERAIAAFLRSAPVGAALLSRAPGLATPTPW</sequence>
<reference evidence="1 2" key="1">
    <citation type="journal article" date="2019" name="Int. J. Syst. Evol. Microbiol.">
        <title>The Global Catalogue of Microorganisms (GCM) 10K type strain sequencing project: providing services to taxonomists for standard genome sequencing and annotation.</title>
        <authorList>
            <consortium name="The Broad Institute Genomics Platform"/>
            <consortium name="The Broad Institute Genome Sequencing Center for Infectious Disease"/>
            <person name="Wu L."/>
            <person name="Ma J."/>
        </authorList>
    </citation>
    <scope>NUCLEOTIDE SEQUENCE [LARGE SCALE GENOMIC DNA]</scope>
    <source>
        <strain evidence="1 2">DT92</strain>
    </source>
</reference>
<protein>
    <submittedName>
        <fullName evidence="1">Uncharacterized protein</fullName>
    </submittedName>
</protein>
<evidence type="ECO:0000313" key="2">
    <source>
        <dbReference type="Proteomes" id="UP001596368"/>
    </source>
</evidence>
<dbReference type="AlphaFoldDB" id="A0ABD5Y0I5"/>
<keyword evidence="2" id="KW-1185">Reference proteome</keyword>
<organism evidence="1 2">
    <name type="scientific">Halobaculum litoreum</name>
    <dbReference type="NCBI Taxonomy" id="3031998"/>
    <lineage>
        <taxon>Archaea</taxon>
        <taxon>Methanobacteriati</taxon>
        <taxon>Methanobacteriota</taxon>
        <taxon>Stenosarchaea group</taxon>
        <taxon>Halobacteria</taxon>
        <taxon>Halobacteriales</taxon>
        <taxon>Haloferacaceae</taxon>
        <taxon>Halobaculum</taxon>
    </lineage>
</organism>
<accession>A0ABD5Y0I5</accession>
<gene>
    <name evidence="1" type="ORF">ACFQRB_18660</name>
</gene>
<evidence type="ECO:0000313" key="1">
    <source>
        <dbReference type="EMBL" id="MFC7137919.1"/>
    </source>
</evidence>